<dbReference type="AlphaFoldDB" id="A0AAD8Y4M8"/>
<accession>A0AAD8Y4M8</accession>
<evidence type="ECO:0000256" key="1">
    <source>
        <dbReference type="SAM" id="MobiDB-lite"/>
    </source>
</evidence>
<dbReference type="EMBL" id="JATAAI010000018">
    <property type="protein sequence ID" value="KAK1739493.1"/>
    <property type="molecule type" value="Genomic_DNA"/>
</dbReference>
<gene>
    <name evidence="2" type="ORF">QTG54_010036</name>
</gene>
<keyword evidence="3" id="KW-1185">Reference proteome</keyword>
<comment type="caution">
    <text evidence="2">The sequence shown here is derived from an EMBL/GenBank/DDBJ whole genome shotgun (WGS) entry which is preliminary data.</text>
</comment>
<proteinExistence type="predicted"/>
<protein>
    <submittedName>
        <fullName evidence="2">Uncharacterized protein</fullName>
    </submittedName>
</protein>
<dbReference type="Proteomes" id="UP001224775">
    <property type="component" value="Unassembled WGS sequence"/>
</dbReference>
<feature type="region of interest" description="Disordered" evidence="1">
    <location>
        <begin position="1"/>
        <end position="24"/>
    </location>
</feature>
<name>A0AAD8Y4M8_9STRA</name>
<evidence type="ECO:0000313" key="2">
    <source>
        <dbReference type="EMBL" id="KAK1739493.1"/>
    </source>
</evidence>
<sequence>MTSSTSNKRIKTTESARDTNATTQNRLLVPIATATKDTKGLDLRSMTAEDLKLLQKKDPFLYYSIPEIHKAEISSKEVDYSSATQSAYHVRRKTRVSCEGHTTMVMDELFGDELDGLEHESLGGFDDLLATLFFKTD</sequence>
<evidence type="ECO:0000313" key="3">
    <source>
        <dbReference type="Proteomes" id="UP001224775"/>
    </source>
</evidence>
<reference evidence="2" key="1">
    <citation type="submission" date="2023-06" db="EMBL/GenBank/DDBJ databases">
        <title>Survivors Of The Sea: Transcriptome response of Skeletonema marinoi to long-term dormancy.</title>
        <authorList>
            <person name="Pinder M.I.M."/>
            <person name="Kourtchenko O."/>
            <person name="Robertson E.K."/>
            <person name="Larsson T."/>
            <person name="Maumus F."/>
            <person name="Osuna-Cruz C.M."/>
            <person name="Vancaester E."/>
            <person name="Stenow R."/>
            <person name="Vandepoele K."/>
            <person name="Ploug H."/>
            <person name="Bruchert V."/>
            <person name="Godhe A."/>
            <person name="Topel M."/>
        </authorList>
    </citation>
    <scope>NUCLEOTIDE SEQUENCE</scope>
    <source>
        <strain evidence="2">R05AC</strain>
    </source>
</reference>
<organism evidence="2 3">
    <name type="scientific">Skeletonema marinoi</name>
    <dbReference type="NCBI Taxonomy" id="267567"/>
    <lineage>
        <taxon>Eukaryota</taxon>
        <taxon>Sar</taxon>
        <taxon>Stramenopiles</taxon>
        <taxon>Ochrophyta</taxon>
        <taxon>Bacillariophyta</taxon>
        <taxon>Coscinodiscophyceae</taxon>
        <taxon>Thalassiosirophycidae</taxon>
        <taxon>Thalassiosirales</taxon>
        <taxon>Skeletonemataceae</taxon>
        <taxon>Skeletonema</taxon>
        <taxon>Skeletonema marinoi-dohrnii complex</taxon>
    </lineage>
</organism>